<sequence length="177" mass="20904">MNTINVIVWLLPIIFMIHDFEEIIFIKVWRKRYQHYLDNCTMKKKPYADFRSPDEFSIGVEILFVILSITSLFSVLLNNYYIWYGLLFTVTAHFITLHFKGCLYFKHYVPGIVTSILFLPINIYIIYIATILLKFTVIEIILSCACGTAFIFVIFGILKKSEKHFENFLINYSNNQN</sequence>
<dbReference type="AlphaFoldDB" id="A0A1S8NDN2"/>
<dbReference type="RefSeq" id="WP_077864842.1">
    <property type="nucleotide sequence ID" value="NZ_LZYZ01000002.1"/>
</dbReference>
<evidence type="ECO:0000256" key="1">
    <source>
        <dbReference type="SAM" id="Phobius"/>
    </source>
</evidence>
<evidence type="ECO:0000313" key="2">
    <source>
        <dbReference type="EMBL" id="OOM14595.1"/>
    </source>
</evidence>
<dbReference type="Proteomes" id="UP000191154">
    <property type="component" value="Unassembled WGS sequence"/>
</dbReference>
<feature type="transmembrane region" description="Helical" evidence="1">
    <location>
        <begin position="6"/>
        <end position="26"/>
    </location>
</feature>
<feature type="transmembrane region" description="Helical" evidence="1">
    <location>
        <begin position="135"/>
        <end position="158"/>
    </location>
</feature>
<reference evidence="2 3" key="1">
    <citation type="submission" date="2016-05" db="EMBL/GenBank/DDBJ databases">
        <title>Microbial solvent formation.</title>
        <authorList>
            <person name="Poehlein A."/>
            <person name="Montoya Solano J.D."/>
            <person name="Flitsch S."/>
            <person name="Krabben P."/>
            <person name="Duerre P."/>
            <person name="Daniel R."/>
        </authorList>
    </citation>
    <scope>NUCLEOTIDE SEQUENCE [LARGE SCALE GENOMIC DNA]</scope>
    <source>
        <strain evidence="2 3">L1-8</strain>
    </source>
</reference>
<evidence type="ECO:0008006" key="4">
    <source>
        <dbReference type="Google" id="ProtNLM"/>
    </source>
</evidence>
<feature type="transmembrane region" description="Helical" evidence="1">
    <location>
        <begin position="111"/>
        <end position="129"/>
    </location>
</feature>
<gene>
    <name evidence="2" type="ORF">CLOSAC_14750</name>
</gene>
<keyword evidence="1" id="KW-0812">Transmembrane</keyword>
<feature type="transmembrane region" description="Helical" evidence="1">
    <location>
        <begin position="81"/>
        <end position="99"/>
    </location>
</feature>
<protein>
    <recommendedName>
        <fullName evidence="4">HXXEE domain-containing protein</fullName>
    </recommendedName>
</protein>
<comment type="caution">
    <text evidence="2">The sequence shown here is derived from an EMBL/GenBank/DDBJ whole genome shotgun (WGS) entry which is preliminary data.</text>
</comment>
<keyword evidence="1" id="KW-1133">Transmembrane helix</keyword>
<dbReference type="Pfam" id="PF13787">
    <property type="entry name" value="HXXEE"/>
    <property type="match status" value="1"/>
</dbReference>
<accession>A0A1S8NDN2</accession>
<name>A0A1S8NDN2_CLOSA</name>
<keyword evidence="1" id="KW-0472">Membrane</keyword>
<feature type="transmembrane region" description="Helical" evidence="1">
    <location>
        <begin position="56"/>
        <end position="75"/>
    </location>
</feature>
<proteinExistence type="predicted"/>
<dbReference type="InterPro" id="IPR025671">
    <property type="entry name" value="HXXEE"/>
</dbReference>
<evidence type="ECO:0000313" key="3">
    <source>
        <dbReference type="Proteomes" id="UP000191154"/>
    </source>
</evidence>
<organism evidence="2 3">
    <name type="scientific">Clostridium saccharobutylicum</name>
    <dbReference type="NCBI Taxonomy" id="169679"/>
    <lineage>
        <taxon>Bacteria</taxon>
        <taxon>Bacillati</taxon>
        <taxon>Bacillota</taxon>
        <taxon>Clostridia</taxon>
        <taxon>Eubacteriales</taxon>
        <taxon>Clostridiaceae</taxon>
        <taxon>Clostridium</taxon>
    </lineage>
</organism>
<dbReference type="EMBL" id="LZYZ01000002">
    <property type="protein sequence ID" value="OOM14595.1"/>
    <property type="molecule type" value="Genomic_DNA"/>
</dbReference>